<evidence type="ECO:0000259" key="8">
    <source>
        <dbReference type="Pfam" id="PF01120"/>
    </source>
</evidence>
<feature type="domain" description="Glycoside hydrolase family 29 N-terminal" evidence="8">
    <location>
        <begin position="2"/>
        <end position="312"/>
    </location>
</feature>
<dbReference type="Pfam" id="PF01120">
    <property type="entry name" value="Alpha_L_fucos"/>
    <property type="match status" value="1"/>
</dbReference>
<dbReference type="InterPro" id="IPR000933">
    <property type="entry name" value="Glyco_hydro_29"/>
</dbReference>
<protein>
    <recommendedName>
        <fullName evidence="3">alpha-L-fucosidase</fullName>
        <ecNumber evidence="3">3.2.1.51</ecNumber>
    </recommendedName>
</protein>
<comment type="similarity">
    <text evidence="2">Belongs to the glycosyl hydrolase 29 family.</text>
</comment>
<evidence type="ECO:0000256" key="3">
    <source>
        <dbReference type="ARBA" id="ARBA00012662"/>
    </source>
</evidence>
<dbReference type="Proteomes" id="UP000300142">
    <property type="component" value="Unassembled WGS sequence"/>
</dbReference>
<reference evidence="10" key="1">
    <citation type="submission" date="2019-02" db="EMBL/GenBank/DDBJ databases">
        <title>Draft genome sequence of Sphaerospermopsis reniformis NIES-1949.</title>
        <authorList>
            <person name="Yamaguchi H."/>
            <person name="Suzuki S."/>
            <person name="Kawachi M."/>
        </authorList>
    </citation>
    <scope>NUCLEOTIDE SEQUENCE [LARGE SCALE GENOMIC DNA]</scope>
    <source>
        <strain evidence="10">NIES-1949</strain>
    </source>
</reference>
<keyword evidence="10" id="KW-1185">Reference proteome</keyword>
<dbReference type="RefSeq" id="WP_137668469.1">
    <property type="nucleotide sequence ID" value="NZ_BJCE01000159.1"/>
</dbReference>
<accession>A0A480A4R4</accession>
<dbReference type="InterPro" id="IPR016286">
    <property type="entry name" value="FUC_metazoa-typ"/>
</dbReference>
<dbReference type="SMART" id="SM00812">
    <property type="entry name" value="Alpha_L_fucos"/>
    <property type="match status" value="1"/>
</dbReference>
<dbReference type="InterPro" id="IPR057739">
    <property type="entry name" value="Glyco_hydro_29_N"/>
</dbReference>
<evidence type="ECO:0000313" key="9">
    <source>
        <dbReference type="EMBL" id="GCL38643.1"/>
    </source>
</evidence>
<comment type="function">
    <text evidence="1">Alpha-L-fucosidase is responsible for hydrolyzing the alpha-1,6-linked fucose joined to the reducing-end N-acetylglucosamine of the carbohydrate moieties of glycoproteins.</text>
</comment>
<keyword evidence="6" id="KW-0326">Glycosidase</keyword>
<dbReference type="GO" id="GO:0004560">
    <property type="term" value="F:alpha-L-fucosidase activity"/>
    <property type="evidence" value="ECO:0007669"/>
    <property type="project" value="InterPro"/>
</dbReference>
<proteinExistence type="inferred from homology"/>
<evidence type="ECO:0000256" key="7">
    <source>
        <dbReference type="PIRSR" id="PIRSR001092-1"/>
    </source>
</evidence>
<evidence type="ECO:0000256" key="5">
    <source>
        <dbReference type="ARBA" id="ARBA00022801"/>
    </source>
</evidence>
<dbReference type="GO" id="GO:0016139">
    <property type="term" value="P:glycoside catabolic process"/>
    <property type="evidence" value="ECO:0007669"/>
    <property type="project" value="TreeGrafter"/>
</dbReference>
<dbReference type="EMBL" id="BJCE01000159">
    <property type="protein sequence ID" value="GCL38643.1"/>
    <property type="molecule type" value="Genomic_DNA"/>
</dbReference>
<comment type="caution">
    <text evidence="9">The sequence shown here is derived from an EMBL/GenBank/DDBJ whole genome shotgun (WGS) entry which is preliminary data.</text>
</comment>
<dbReference type="Gene3D" id="3.20.20.80">
    <property type="entry name" value="Glycosidases"/>
    <property type="match status" value="1"/>
</dbReference>
<evidence type="ECO:0000256" key="6">
    <source>
        <dbReference type="ARBA" id="ARBA00023295"/>
    </source>
</evidence>
<dbReference type="GO" id="GO:0006004">
    <property type="term" value="P:fucose metabolic process"/>
    <property type="evidence" value="ECO:0007669"/>
    <property type="project" value="InterPro"/>
</dbReference>
<evidence type="ECO:0000256" key="2">
    <source>
        <dbReference type="ARBA" id="ARBA00007951"/>
    </source>
</evidence>
<evidence type="ECO:0000256" key="4">
    <source>
        <dbReference type="ARBA" id="ARBA00022729"/>
    </source>
</evidence>
<dbReference type="PANTHER" id="PTHR10030:SF37">
    <property type="entry name" value="ALPHA-L-FUCOSIDASE-RELATED"/>
    <property type="match status" value="1"/>
</dbReference>
<dbReference type="PRINTS" id="PR00741">
    <property type="entry name" value="GLHYDRLASE29"/>
</dbReference>
<gene>
    <name evidence="9" type="ORF">SR1949_37610</name>
</gene>
<feature type="site" description="May be important for catalysis" evidence="7">
    <location>
        <position position="244"/>
    </location>
</feature>
<sequence>MSTWFDTARLGMFIHWGHSSQQGRELSWPMVGGVFSLPFCKDIPVEKYYRTVNTFNPQDYNPQEWAYLAKNLGVEYAILTTKHHDGFALFHSQESDFSIASTPYKKDIVREYIEAMRSVGLRIGLYFSLSDWHHPDYPAFTEADKPYRFEQLPQPTQQQWERYIQFMFNQIRELLTNYGQIDILWFDGSWERTPEQWQAQELAKMIRDLQPHILINDRLPNCGDFATPEQFIPPQAPAHLWETCLTINESWGYNPDDHHFKSSRQLIHTLCEVAAKGGKLLLNISPMGNGQIPPEQLERLKDIAEWMSQHSESILDTTPGLEPWQFYGPSTCKGERIYLHLLMKPYETISVRGVPIKRVKSVSILADGTPLTYTSRCAIMDSLFNFDPLGELTICVPESVINSFATVIVIDINSSLT</sequence>
<dbReference type="GO" id="GO:0005764">
    <property type="term" value="C:lysosome"/>
    <property type="evidence" value="ECO:0007669"/>
    <property type="project" value="TreeGrafter"/>
</dbReference>
<keyword evidence="5 9" id="KW-0378">Hydrolase</keyword>
<evidence type="ECO:0000313" key="10">
    <source>
        <dbReference type="Proteomes" id="UP000300142"/>
    </source>
</evidence>
<dbReference type="InterPro" id="IPR017853">
    <property type="entry name" value="GH"/>
</dbReference>
<dbReference type="PIRSF" id="PIRSF001092">
    <property type="entry name" value="Alpha-L-fucosidase"/>
    <property type="match status" value="1"/>
</dbReference>
<dbReference type="EC" id="3.2.1.51" evidence="3"/>
<name>A0A480A4R4_9CYAN</name>
<dbReference type="PANTHER" id="PTHR10030">
    <property type="entry name" value="ALPHA-L-FUCOSIDASE"/>
    <property type="match status" value="1"/>
</dbReference>
<dbReference type="SUPFAM" id="SSF51445">
    <property type="entry name" value="(Trans)glycosidases"/>
    <property type="match status" value="1"/>
</dbReference>
<organism evidence="9 10">
    <name type="scientific">Sphaerospermopsis reniformis</name>
    <dbReference type="NCBI Taxonomy" id="531300"/>
    <lineage>
        <taxon>Bacteria</taxon>
        <taxon>Bacillati</taxon>
        <taxon>Cyanobacteriota</taxon>
        <taxon>Cyanophyceae</taxon>
        <taxon>Nostocales</taxon>
        <taxon>Aphanizomenonaceae</taxon>
        <taxon>Sphaerospermopsis</taxon>
    </lineage>
</organism>
<dbReference type="AlphaFoldDB" id="A0A480A4R4"/>
<keyword evidence="4" id="KW-0732">Signal</keyword>
<evidence type="ECO:0000256" key="1">
    <source>
        <dbReference type="ARBA" id="ARBA00004071"/>
    </source>
</evidence>